<name>A0A9W7XJJ6_9FUNG</name>
<dbReference type="GO" id="GO:0016977">
    <property type="term" value="F:chitosanase activity"/>
    <property type="evidence" value="ECO:0007669"/>
    <property type="project" value="InterPro"/>
</dbReference>
<dbReference type="AlphaFoldDB" id="A0A9W7XJJ6"/>
<dbReference type="SUPFAM" id="SSF53955">
    <property type="entry name" value="Lysozyme-like"/>
    <property type="match status" value="1"/>
</dbReference>
<organism evidence="1 2">
    <name type="scientific">Coemansia asiatica</name>
    <dbReference type="NCBI Taxonomy" id="1052880"/>
    <lineage>
        <taxon>Eukaryota</taxon>
        <taxon>Fungi</taxon>
        <taxon>Fungi incertae sedis</taxon>
        <taxon>Zoopagomycota</taxon>
        <taxon>Kickxellomycotina</taxon>
        <taxon>Kickxellomycetes</taxon>
        <taxon>Kickxellales</taxon>
        <taxon>Kickxellaceae</taxon>
        <taxon>Coemansia</taxon>
    </lineage>
</organism>
<dbReference type="Pfam" id="PF01374">
    <property type="entry name" value="Glyco_hydro_46"/>
    <property type="match status" value="1"/>
</dbReference>
<sequence>MTFQYSNCKKDAGGKGYSTGIANFCTGAGDAWDVVQAFHDITGGNDKFTKLDKSTVFDKLYFTPSQKQADDLGLKQSVRQAILYNTAISRGAGDDSDSLGGIIQQVNESITEDVSGGGSGSTLTIKSHSIDEIEWLNKFLKTRAKYEDEGDSNISILAYKNIIEKKEYNWDREFEVLNDEDDVGNATCDKSFQPYLG</sequence>
<keyword evidence="2" id="KW-1185">Reference proteome</keyword>
<dbReference type="InterPro" id="IPR023346">
    <property type="entry name" value="Lysozyme-like_dom_sf"/>
</dbReference>
<dbReference type="InterPro" id="IPR000400">
    <property type="entry name" value="Glyco_hydro_46"/>
</dbReference>
<dbReference type="EMBL" id="JANBOH010000160">
    <property type="protein sequence ID" value="KAJ1644521.1"/>
    <property type="molecule type" value="Genomic_DNA"/>
</dbReference>
<gene>
    <name evidence="1" type="ORF">LPJ64_003829</name>
</gene>
<proteinExistence type="predicted"/>
<evidence type="ECO:0000313" key="1">
    <source>
        <dbReference type="EMBL" id="KAJ1644521.1"/>
    </source>
</evidence>
<comment type="caution">
    <text evidence="1">The sequence shown here is derived from an EMBL/GenBank/DDBJ whole genome shotgun (WGS) entry which is preliminary data.</text>
</comment>
<dbReference type="Gene3D" id="1.20.141.10">
    <property type="entry name" value="Chitosanase, subunit A, domain 1"/>
    <property type="match status" value="1"/>
</dbReference>
<dbReference type="GO" id="GO:0005975">
    <property type="term" value="P:carbohydrate metabolic process"/>
    <property type="evidence" value="ECO:0007669"/>
    <property type="project" value="InterPro"/>
</dbReference>
<dbReference type="GO" id="GO:0005576">
    <property type="term" value="C:extracellular region"/>
    <property type="evidence" value="ECO:0007669"/>
    <property type="project" value="InterPro"/>
</dbReference>
<evidence type="ECO:0000313" key="2">
    <source>
        <dbReference type="Proteomes" id="UP001145021"/>
    </source>
</evidence>
<reference evidence="1" key="1">
    <citation type="submission" date="2022-07" db="EMBL/GenBank/DDBJ databases">
        <title>Phylogenomic reconstructions and comparative analyses of Kickxellomycotina fungi.</title>
        <authorList>
            <person name="Reynolds N.K."/>
            <person name="Stajich J.E."/>
            <person name="Barry K."/>
            <person name="Grigoriev I.V."/>
            <person name="Crous P."/>
            <person name="Smith M.E."/>
        </authorList>
    </citation>
    <scope>NUCLEOTIDE SEQUENCE</scope>
    <source>
        <strain evidence="1">NBRC 105413</strain>
    </source>
</reference>
<accession>A0A9W7XJJ6</accession>
<dbReference type="Proteomes" id="UP001145021">
    <property type="component" value="Unassembled WGS sequence"/>
</dbReference>
<protein>
    <submittedName>
        <fullName evidence="1">Uncharacterized protein</fullName>
    </submittedName>
</protein>